<accession>A0A8X6M2C9</accession>
<keyword evidence="2" id="KW-1185">Reference proteome</keyword>
<reference evidence="1" key="1">
    <citation type="submission" date="2020-07" db="EMBL/GenBank/DDBJ databases">
        <title>Multicomponent nature underlies the extraordinary mechanical properties of spider dragline silk.</title>
        <authorList>
            <person name="Kono N."/>
            <person name="Nakamura H."/>
            <person name="Mori M."/>
            <person name="Yoshida Y."/>
            <person name="Ohtoshi R."/>
            <person name="Malay A.D."/>
            <person name="Moran D.A.P."/>
            <person name="Tomita M."/>
            <person name="Numata K."/>
            <person name="Arakawa K."/>
        </authorList>
    </citation>
    <scope>NUCLEOTIDE SEQUENCE</scope>
</reference>
<name>A0A8X6M2C9_TRICU</name>
<evidence type="ECO:0000313" key="2">
    <source>
        <dbReference type="Proteomes" id="UP000887116"/>
    </source>
</evidence>
<dbReference type="Proteomes" id="UP000887116">
    <property type="component" value="Unassembled WGS sequence"/>
</dbReference>
<dbReference type="EMBL" id="BMAO01029296">
    <property type="protein sequence ID" value="GFR30715.1"/>
    <property type="molecule type" value="Genomic_DNA"/>
</dbReference>
<protein>
    <submittedName>
        <fullName evidence="1">Uncharacterized protein</fullName>
    </submittedName>
</protein>
<organism evidence="1 2">
    <name type="scientific">Trichonephila clavata</name>
    <name type="common">Joro spider</name>
    <name type="synonym">Nephila clavata</name>
    <dbReference type="NCBI Taxonomy" id="2740835"/>
    <lineage>
        <taxon>Eukaryota</taxon>
        <taxon>Metazoa</taxon>
        <taxon>Ecdysozoa</taxon>
        <taxon>Arthropoda</taxon>
        <taxon>Chelicerata</taxon>
        <taxon>Arachnida</taxon>
        <taxon>Araneae</taxon>
        <taxon>Araneomorphae</taxon>
        <taxon>Entelegynae</taxon>
        <taxon>Araneoidea</taxon>
        <taxon>Nephilidae</taxon>
        <taxon>Trichonephila</taxon>
    </lineage>
</organism>
<sequence length="75" mass="8451">MSGRDHQGKGYDQRVVGGKLEYLTLSDSNLQSVDSEKFFDKWRIPIVLGFVFKNCSVNSLQTIEEDKLSLVKASP</sequence>
<evidence type="ECO:0000313" key="1">
    <source>
        <dbReference type="EMBL" id="GFR30715.1"/>
    </source>
</evidence>
<comment type="caution">
    <text evidence="1">The sequence shown here is derived from an EMBL/GenBank/DDBJ whole genome shotgun (WGS) entry which is preliminary data.</text>
</comment>
<proteinExistence type="predicted"/>
<gene>
    <name evidence="1" type="ORF">TNCT_630531</name>
</gene>
<dbReference type="AlphaFoldDB" id="A0A8X6M2C9"/>